<comment type="caution">
    <text evidence="1">The sequence shown here is derived from an EMBL/GenBank/DDBJ whole genome shotgun (WGS) entry which is preliminary data.</text>
</comment>
<protein>
    <submittedName>
        <fullName evidence="1">Uncharacterized protein</fullName>
    </submittedName>
</protein>
<reference evidence="2" key="1">
    <citation type="submission" date="2022-10" db="EMBL/GenBank/DDBJ databases">
        <title>Genome assembly of Pristionchus species.</title>
        <authorList>
            <person name="Yoshida K."/>
            <person name="Sommer R.J."/>
        </authorList>
    </citation>
    <scope>NUCLEOTIDE SEQUENCE [LARGE SCALE GENOMIC DNA]</scope>
    <source>
        <strain evidence="2">RS5460</strain>
    </source>
</reference>
<evidence type="ECO:0000313" key="1">
    <source>
        <dbReference type="EMBL" id="GMR34265.1"/>
    </source>
</evidence>
<accession>A0AAN5C845</accession>
<organism evidence="1 2">
    <name type="scientific">Pristionchus mayeri</name>
    <dbReference type="NCBI Taxonomy" id="1317129"/>
    <lineage>
        <taxon>Eukaryota</taxon>
        <taxon>Metazoa</taxon>
        <taxon>Ecdysozoa</taxon>
        <taxon>Nematoda</taxon>
        <taxon>Chromadorea</taxon>
        <taxon>Rhabditida</taxon>
        <taxon>Rhabditina</taxon>
        <taxon>Diplogasteromorpha</taxon>
        <taxon>Diplogasteroidea</taxon>
        <taxon>Neodiplogasteridae</taxon>
        <taxon>Pristionchus</taxon>
    </lineage>
</organism>
<gene>
    <name evidence="1" type="ORF">PMAYCL1PPCAC_04460</name>
</gene>
<proteinExistence type="predicted"/>
<dbReference type="EMBL" id="BTRK01000002">
    <property type="protein sequence ID" value="GMR34265.1"/>
    <property type="molecule type" value="Genomic_DNA"/>
</dbReference>
<evidence type="ECO:0000313" key="2">
    <source>
        <dbReference type="Proteomes" id="UP001328107"/>
    </source>
</evidence>
<dbReference type="Proteomes" id="UP001328107">
    <property type="component" value="Unassembled WGS sequence"/>
</dbReference>
<dbReference type="AlphaFoldDB" id="A0AAN5C845"/>
<keyword evidence="2" id="KW-1185">Reference proteome</keyword>
<sequence>MSFITPVHPPPPHILASLAFLSSLFPPFPLHCSPLSRPLPSLSAEEDGSSLVSSRVAQDVALFSIPATASPLLPRFDGYLSTTVRSTPHRGALCRVRSQVSPANPRATQYCAHTFLRNSDEMLPEQMPLRRA</sequence>
<name>A0AAN5C845_9BILA</name>